<keyword evidence="9" id="KW-1185">Reference proteome</keyword>
<comment type="similarity">
    <text evidence="5">Belongs to the NtaA/SnaA/DszA monooxygenase family.</text>
</comment>
<feature type="binding site" evidence="6">
    <location>
        <position position="148"/>
    </location>
    <ligand>
        <name>FMN</name>
        <dbReference type="ChEBI" id="CHEBI:58210"/>
    </ligand>
</feature>
<dbReference type="PIRSF" id="PIRSF000337">
    <property type="entry name" value="NTA_MOA"/>
    <property type="match status" value="1"/>
</dbReference>
<dbReference type="RefSeq" id="WP_205260307.1">
    <property type="nucleotide sequence ID" value="NZ_JAERWK010000010.1"/>
</dbReference>
<dbReference type="EMBL" id="JAERWK010000010">
    <property type="protein sequence ID" value="MBM9467365.1"/>
    <property type="molecule type" value="Genomic_DNA"/>
</dbReference>
<keyword evidence="1 6" id="KW-0285">Flavoprotein</keyword>
<dbReference type="PANTHER" id="PTHR30011:SF16">
    <property type="entry name" value="C2H2 FINGER DOMAIN TRANSCRIPTION FACTOR (EUROFUNG)-RELATED"/>
    <property type="match status" value="1"/>
</dbReference>
<dbReference type="GO" id="GO:0004497">
    <property type="term" value="F:monooxygenase activity"/>
    <property type="evidence" value="ECO:0007669"/>
    <property type="project" value="UniProtKB-KW"/>
</dbReference>
<keyword evidence="3 8" id="KW-0560">Oxidoreductase</keyword>
<dbReference type="GO" id="GO:0016705">
    <property type="term" value="F:oxidoreductase activity, acting on paired donors, with incorporation or reduction of molecular oxygen"/>
    <property type="evidence" value="ECO:0007669"/>
    <property type="project" value="InterPro"/>
</dbReference>
<evidence type="ECO:0000256" key="2">
    <source>
        <dbReference type="ARBA" id="ARBA00022643"/>
    </source>
</evidence>
<dbReference type="PANTHER" id="PTHR30011">
    <property type="entry name" value="ALKANESULFONATE MONOOXYGENASE-RELATED"/>
    <property type="match status" value="1"/>
</dbReference>
<dbReference type="Gene3D" id="3.20.20.30">
    <property type="entry name" value="Luciferase-like domain"/>
    <property type="match status" value="1"/>
</dbReference>
<reference evidence="8" key="1">
    <citation type="submission" date="2021-01" db="EMBL/GenBank/DDBJ databases">
        <title>YIM 132084 draft genome.</title>
        <authorList>
            <person name="An D."/>
        </authorList>
    </citation>
    <scope>NUCLEOTIDE SEQUENCE</scope>
    <source>
        <strain evidence="8">YIM 132084</strain>
    </source>
</reference>
<dbReference type="EC" id="1.14.-.-" evidence="8"/>
<accession>A0A939BYR5</accession>
<feature type="binding site" evidence="6">
    <location>
        <position position="223"/>
    </location>
    <ligand>
        <name>FMN</name>
        <dbReference type="ChEBI" id="CHEBI:58210"/>
    </ligand>
</feature>
<name>A0A939BYR5_9ACTN</name>
<evidence type="ECO:0000259" key="7">
    <source>
        <dbReference type="Pfam" id="PF00296"/>
    </source>
</evidence>
<organism evidence="8 9">
    <name type="scientific">Nakamurella leprariae</name>
    <dbReference type="NCBI Taxonomy" id="2803911"/>
    <lineage>
        <taxon>Bacteria</taxon>
        <taxon>Bacillati</taxon>
        <taxon>Actinomycetota</taxon>
        <taxon>Actinomycetes</taxon>
        <taxon>Nakamurellales</taxon>
        <taxon>Nakamurellaceae</taxon>
        <taxon>Nakamurella</taxon>
    </lineage>
</organism>
<evidence type="ECO:0000313" key="8">
    <source>
        <dbReference type="EMBL" id="MBM9467365.1"/>
    </source>
</evidence>
<keyword evidence="4 8" id="KW-0503">Monooxygenase</keyword>
<evidence type="ECO:0000256" key="4">
    <source>
        <dbReference type="ARBA" id="ARBA00023033"/>
    </source>
</evidence>
<evidence type="ECO:0000256" key="3">
    <source>
        <dbReference type="ARBA" id="ARBA00023002"/>
    </source>
</evidence>
<dbReference type="NCBIfam" id="TIGR03860">
    <property type="entry name" value="FMN_nitrolo"/>
    <property type="match status" value="1"/>
</dbReference>
<keyword evidence="2 6" id="KW-0288">FMN</keyword>
<dbReference type="AlphaFoldDB" id="A0A939BYR5"/>
<dbReference type="Proteomes" id="UP000663792">
    <property type="component" value="Unassembled WGS sequence"/>
</dbReference>
<evidence type="ECO:0000256" key="5">
    <source>
        <dbReference type="ARBA" id="ARBA00033748"/>
    </source>
</evidence>
<comment type="caution">
    <text evidence="8">The sequence shown here is derived from an EMBL/GenBank/DDBJ whole genome shotgun (WGS) entry which is preliminary data.</text>
</comment>
<feature type="binding site" evidence="6">
    <location>
        <position position="98"/>
    </location>
    <ligand>
        <name>FMN</name>
        <dbReference type="ChEBI" id="CHEBI:58210"/>
    </ligand>
</feature>
<feature type="domain" description="Luciferase-like" evidence="7">
    <location>
        <begin position="34"/>
        <end position="375"/>
    </location>
</feature>
<evidence type="ECO:0000256" key="1">
    <source>
        <dbReference type="ARBA" id="ARBA00022630"/>
    </source>
</evidence>
<evidence type="ECO:0000256" key="6">
    <source>
        <dbReference type="PIRSR" id="PIRSR000337-1"/>
    </source>
</evidence>
<protein>
    <submittedName>
        <fullName evidence="8">NtaA/DmoA family FMN-dependent monooxygenase</fullName>
        <ecNumber evidence="8">1.14.-.-</ecNumber>
    </submittedName>
</protein>
<evidence type="ECO:0000313" key="9">
    <source>
        <dbReference type="Proteomes" id="UP000663792"/>
    </source>
</evidence>
<dbReference type="InterPro" id="IPR051260">
    <property type="entry name" value="Diverse_substr_monoxygenases"/>
</dbReference>
<gene>
    <name evidence="8" type="ORF">JL106_08740</name>
</gene>
<feature type="binding site" evidence="6">
    <location>
        <position position="222"/>
    </location>
    <ligand>
        <name>FMN</name>
        <dbReference type="ChEBI" id="CHEBI:58210"/>
    </ligand>
</feature>
<proteinExistence type="inferred from homology"/>
<dbReference type="InterPro" id="IPR036661">
    <property type="entry name" value="Luciferase-like_sf"/>
</dbReference>
<sequence length="426" mass="46650">MFHLGAFTSFKPVNWAGPWSGDSADTWADGSFWIDMLVALERAKFDYVMFEDSSMVSDAYGGTMENDLKYALYAPKHDPMMLMPLLAKYTDHIGLIATGSTTLSPPWMLARTLVTLDHISHGRSGWNVVTSSEDRAAQNYGLPTLPEHDDRYDRAEEFVELVTALMASWDPDALVMDRDTNTYVDAAKVHTIDFQGRYHSSRGPLNTLAPPNGKPIYCQAGSSPRGRDFAAKHADTILVSIHGVEQMAAYRVDMHRRMEAIGRDPSTCKLLFVVMPVLGDTERAATAKRTRSTRNIDAALGSLSAITEIDFSAFDLDQPLPAVTTNGHAGYLAEFARVGAAQSTLRELVNNWSISCLDLVGTPETVAEQMAETMEIVGGDGFLIAGVSSRRYLTEVVDGLAPALQAIGATRSEYSSTTLRGNLMEF</sequence>
<dbReference type="InterPro" id="IPR016215">
    <property type="entry name" value="NTA_MOA"/>
</dbReference>
<dbReference type="Pfam" id="PF00296">
    <property type="entry name" value="Bac_luciferase"/>
    <property type="match status" value="1"/>
</dbReference>
<dbReference type="InterPro" id="IPR011251">
    <property type="entry name" value="Luciferase-like_dom"/>
</dbReference>
<feature type="binding site" evidence="6">
    <location>
        <position position="52"/>
    </location>
    <ligand>
        <name>FMN</name>
        <dbReference type="ChEBI" id="CHEBI:58210"/>
    </ligand>
</feature>
<dbReference type="SUPFAM" id="SSF51679">
    <property type="entry name" value="Bacterial luciferase-like"/>
    <property type="match status" value="1"/>
</dbReference>
<feature type="binding site" evidence="6">
    <location>
        <position position="152"/>
    </location>
    <ligand>
        <name>FMN</name>
        <dbReference type="ChEBI" id="CHEBI:58210"/>
    </ligand>
</feature>